<dbReference type="Pfam" id="PF13561">
    <property type="entry name" value="adh_short_C2"/>
    <property type="match status" value="1"/>
</dbReference>
<dbReference type="SMART" id="SM00822">
    <property type="entry name" value="PKS_KR"/>
    <property type="match status" value="1"/>
</dbReference>
<gene>
    <name evidence="3" type="ORF">GCM10010191_20910</name>
</gene>
<dbReference type="InterPro" id="IPR002347">
    <property type="entry name" value="SDR_fam"/>
</dbReference>
<evidence type="ECO:0000313" key="3">
    <source>
        <dbReference type="EMBL" id="GAA2411505.1"/>
    </source>
</evidence>
<dbReference type="Gene3D" id="3.40.50.720">
    <property type="entry name" value="NAD(P)-binding Rossmann-like Domain"/>
    <property type="match status" value="1"/>
</dbReference>
<keyword evidence="4" id="KW-1185">Reference proteome</keyword>
<dbReference type="SUPFAM" id="SSF51735">
    <property type="entry name" value="NAD(P)-binding Rossmann-fold domains"/>
    <property type="match status" value="1"/>
</dbReference>
<dbReference type="EMBL" id="BAAARW010000006">
    <property type="protein sequence ID" value="GAA2411505.1"/>
    <property type="molecule type" value="Genomic_DNA"/>
</dbReference>
<comment type="caution">
    <text evidence="3">The sequence shown here is derived from an EMBL/GenBank/DDBJ whole genome shotgun (WGS) entry which is preliminary data.</text>
</comment>
<sequence length="246" mass="25610">MTDNSFTGKNALVTGGTRGIGRAVALALAGAGANVAVCYRADAEAAAKLEAELAGTPGKHLVLQADIADAAQVRTLLDEVGGRFGGLDVVVHNAGLISHVPIDDLEPAEWHRILDSNLTGMYLVARASLALLRDGGSIVGIGSKVALVGISQRTHYTAAKAGLIGFVRSLSKELGPRGIRVNLVAPGITETDQAAHLPPEQRERYQTMTALKRLGQADEVADVVLFLAGPQSRYVTGETINVDGGM</sequence>
<accession>A0ABN3IS21</accession>
<evidence type="ECO:0000256" key="1">
    <source>
        <dbReference type="ARBA" id="ARBA00006484"/>
    </source>
</evidence>
<dbReference type="InterPro" id="IPR057326">
    <property type="entry name" value="KR_dom"/>
</dbReference>
<evidence type="ECO:0000259" key="2">
    <source>
        <dbReference type="SMART" id="SM00822"/>
    </source>
</evidence>
<protein>
    <submittedName>
        <fullName evidence="3">SDR family NAD(P)-dependent oxidoreductase</fullName>
    </submittedName>
</protein>
<dbReference type="InterPro" id="IPR020904">
    <property type="entry name" value="Sc_DH/Rdtase_CS"/>
</dbReference>
<dbReference type="InterPro" id="IPR036291">
    <property type="entry name" value="NAD(P)-bd_dom_sf"/>
</dbReference>
<evidence type="ECO:0000313" key="4">
    <source>
        <dbReference type="Proteomes" id="UP001501231"/>
    </source>
</evidence>
<comment type="similarity">
    <text evidence="1">Belongs to the short-chain dehydrogenases/reductases (SDR) family.</text>
</comment>
<dbReference type="NCBIfam" id="NF009466">
    <property type="entry name" value="PRK12826.1-2"/>
    <property type="match status" value="1"/>
</dbReference>
<dbReference type="PRINTS" id="PR00080">
    <property type="entry name" value="SDRFAMILY"/>
</dbReference>
<dbReference type="PANTHER" id="PTHR42760:SF40">
    <property type="entry name" value="3-OXOACYL-[ACYL-CARRIER-PROTEIN] REDUCTASE, CHLOROPLASTIC"/>
    <property type="match status" value="1"/>
</dbReference>
<organism evidence="3 4">
    <name type="scientific">Actinomadura vinacea</name>
    <dbReference type="NCBI Taxonomy" id="115336"/>
    <lineage>
        <taxon>Bacteria</taxon>
        <taxon>Bacillati</taxon>
        <taxon>Actinomycetota</taxon>
        <taxon>Actinomycetes</taxon>
        <taxon>Streptosporangiales</taxon>
        <taxon>Thermomonosporaceae</taxon>
        <taxon>Actinomadura</taxon>
    </lineage>
</organism>
<reference evidence="3 4" key="1">
    <citation type="journal article" date="2019" name="Int. J. Syst. Evol. Microbiol.">
        <title>The Global Catalogue of Microorganisms (GCM) 10K type strain sequencing project: providing services to taxonomists for standard genome sequencing and annotation.</title>
        <authorList>
            <consortium name="The Broad Institute Genomics Platform"/>
            <consortium name="The Broad Institute Genome Sequencing Center for Infectious Disease"/>
            <person name="Wu L."/>
            <person name="Ma J."/>
        </authorList>
    </citation>
    <scope>NUCLEOTIDE SEQUENCE [LARGE SCALE GENOMIC DNA]</scope>
    <source>
        <strain evidence="3 4">JCM 3325</strain>
    </source>
</reference>
<dbReference type="Proteomes" id="UP001501231">
    <property type="component" value="Unassembled WGS sequence"/>
</dbReference>
<dbReference type="PANTHER" id="PTHR42760">
    <property type="entry name" value="SHORT-CHAIN DEHYDROGENASES/REDUCTASES FAMILY MEMBER"/>
    <property type="match status" value="1"/>
</dbReference>
<name>A0ABN3IS21_9ACTN</name>
<feature type="domain" description="Ketoreductase" evidence="2">
    <location>
        <begin position="9"/>
        <end position="191"/>
    </location>
</feature>
<dbReference type="RefSeq" id="WP_344588493.1">
    <property type="nucleotide sequence ID" value="NZ_BAAARW010000006.1"/>
</dbReference>
<dbReference type="PROSITE" id="PS00061">
    <property type="entry name" value="ADH_SHORT"/>
    <property type="match status" value="1"/>
</dbReference>
<proteinExistence type="inferred from homology"/>
<dbReference type="PRINTS" id="PR00081">
    <property type="entry name" value="GDHRDH"/>
</dbReference>